<comment type="subcellular location">
    <subcellularLocation>
        <location evidence="1 8">Nucleus</location>
    </subcellularLocation>
</comment>
<evidence type="ECO:0000313" key="10">
    <source>
        <dbReference type="WBParaSite" id="nRc.2.0.1.t10549-RA"/>
    </source>
</evidence>
<protein>
    <recommendedName>
        <fullName evidence="8">General transcription and DNA repair factor IIH subunit TFB5</fullName>
    </recommendedName>
</protein>
<dbReference type="GO" id="GO:0006294">
    <property type="term" value="P:nucleotide-excision repair, preincision complex assembly"/>
    <property type="evidence" value="ECO:0007669"/>
    <property type="project" value="TreeGrafter"/>
</dbReference>
<name>A0A915I8Q3_ROMCU</name>
<keyword evidence="3 8" id="KW-0227">DNA damage</keyword>
<dbReference type="PANTHER" id="PTHR28580:SF1">
    <property type="entry name" value="GENERAL TRANSCRIPTION FACTOR IIH SUBUNIT 5"/>
    <property type="match status" value="1"/>
</dbReference>
<dbReference type="WBParaSite" id="nRc.2.0.1.t10549-RA">
    <property type="protein sequence ID" value="nRc.2.0.1.t10549-RA"/>
    <property type="gene ID" value="nRc.2.0.1.g10549"/>
</dbReference>
<proteinExistence type="inferred from homology"/>
<keyword evidence="4 8" id="KW-0805">Transcription regulation</keyword>
<dbReference type="SUPFAM" id="SSF142897">
    <property type="entry name" value="TFB5-like"/>
    <property type="match status" value="1"/>
</dbReference>
<evidence type="ECO:0000256" key="8">
    <source>
        <dbReference type="RuleBase" id="RU368032"/>
    </source>
</evidence>
<keyword evidence="6 8" id="KW-0234">DNA repair</keyword>
<sequence>MKQFLLHLDENLSLGVKFIIKDLDETHLFISQDSLATLQQKIDSLMDSLSPDFSEK</sequence>
<dbReference type="Proteomes" id="UP000887565">
    <property type="component" value="Unplaced"/>
</dbReference>
<dbReference type="SMART" id="SM01395">
    <property type="entry name" value="Tbf5"/>
    <property type="match status" value="1"/>
</dbReference>
<evidence type="ECO:0000256" key="3">
    <source>
        <dbReference type="ARBA" id="ARBA00022763"/>
    </source>
</evidence>
<evidence type="ECO:0000256" key="1">
    <source>
        <dbReference type="ARBA" id="ARBA00004123"/>
    </source>
</evidence>
<dbReference type="Pfam" id="PF06331">
    <property type="entry name" value="Tfb5"/>
    <property type="match status" value="1"/>
</dbReference>
<evidence type="ECO:0000313" key="9">
    <source>
        <dbReference type="Proteomes" id="UP000887565"/>
    </source>
</evidence>
<comment type="function">
    <text evidence="8">In NER, TFIIH acts by opening DNA around the lesion to allow the excision of the damaged oligonucleotide and its replacement by a new DNA fragment. In transcription, TFIIH has an essential role in transcription initiation. When the pre-initiation complex (PIC) has been established, TFIIH is required for promoter opening and promoter escape.</text>
</comment>
<keyword evidence="9" id="KW-1185">Reference proteome</keyword>
<evidence type="ECO:0000256" key="2">
    <source>
        <dbReference type="ARBA" id="ARBA00007470"/>
    </source>
</evidence>
<dbReference type="GO" id="GO:0006367">
    <property type="term" value="P:transcription initiation at RNA polymerase II promoter"/>
    <property type="evidence" value="ECO:0007669"/>
    <property type="project" value="UniProtKB-UniRule"/>
</dbReference>
<reference evidence="10" key="1">
    <citation type="submission" date="2022-11" db="UniProtKB">
        <authorList>
            <consortium name="WormBaseParasite"/>
        </authorList>
    </citation>
    <scope>IDENTIFICATION</scope>
</reference>
<evidence type="ECO:0000256" key="7">
    <source>
        <dbReference type="ARBA" id="ARBA00023242"/>
    </source>
</evidence>
<organism evidence="9 10">
    <name type="scientific">Romanomermis culicivorax</name>
    <name type="common">Nematode worm</name>
    <dbReference type="NCBI Taxonomy" id="13658"/>
    <lineage>
        <taxon>Eukaryota</taxon>
        <taxon>Metazoa</taxon>
        <taxon>Ecdysozoa</taxon>
        <taxon>Nematoda</taxon>
        <taxon>Enoplea</taxon>
        <taxon>Dorylaimia</taxon>
        <taxon>Mermithida</taxon>
        <taxon>Mermithoidea</taxon>
        <taxon>Mermithidae</taxon>
        <taxon>Romanomermis</taxon>
    </lineage>
</organism>
<keyword evidence="5 8" id="KW-0804">Transcription</keyword>
<dbReference type="Gene3D" id="3.30.70.1220">
    <property type="entry name" value="TFB5-like"/>
    <property type="match status" value="1"/>
</dbReference>
<dbReference type="GO" id="GO:0005675">
    <property type="term" value="C:transcription factor TFIIH holo complex"/>
    <property type="evidence" value="ECO:0007669"/>
    <property type="project" value="TreeGrafter"/>
</dbReference>
<dbReference type="InterPro" id="IPR009400">
    <property type="entry name" value="TFIIH_TTDA/Tfb5"/>
</dbReference>
<evidence type="ECO:0000256" key="5">
    <source>
        <dbReference type="ARBA" id="ARBA00023163"/>
    </source>
</evidence>
<comment type="similarity">
    <text evidence="2 8">Belongs to the TFB5 family.</text>
</comment>
<accession>A0A915I8Q3</accession>
<dbReference type="PANTHER" id="PTHR28580">
    <property type="entry name" value="GENERAL TRANSCRIPTION FACTOR IIH SUBUNIT 5"/>
    <property type="match status" value="1"/>
</dbReference>
<keyword evidence="7 8" id="KW-0539">Nucleus</keyword>
<dbReference type="InterPro" id="IPR035935">
    <property type="entry name" value="TFB5-like_sf"/>
</dbReference>
<dbReference type="AlphaFoldDB" id="A0A915I8Q3"/>
<evidence type="ECO:0000256" key="6">
    <source>
        <dbReference type="ARBA" id="ARBA00023204"/>
    </source>
</evidence>
<evidence type="ECO:0000256" key="4">
    <source>
        <dbReference type="ARBA" id="ARBA00023015"/>
    </source>
</evidence>
<dbReference type="GO" id="GO:0000439">
    <property type="term" value="C:transcription factor TFIIH core complex"/>
    <property type="evidence" value="ECO:0007669"/>
    <property type="project" value="UniProtKB-UniRule"/>
</dbReference>
<dbReference type="OMA" id="VKCDPAM"/>
<comment type="subunit">
    <text evidence="8">Component of the 7-subunit TFIIH core complex.</text>
</comment>